<dbReference type="Gene3D" id="1.10.150.130">
    <property type="match status" value="1"/>
</dbReference>
<feature type="domain" description="Tyr recombinase" evidence="6">
    <location>
        <begin position="181"/>
        <end position="356"/>
    </location>
</feature>
<evidence type="ECO:0000256" key="2">
    <source>
        <dbReference type="ARBA" id="ARBA00022908"/>
    </source>
</evidence>
<evidence type="ECO:0000313" key="9">
    <source>
        <dbReference type="Proteomes" id="UP000575469"/>
    </source>
</evidence>
<accession>A0A848NV56</accession>
<evidence type="ECO:0000256" key="5">
    <source>
        <dbReference type="PROSITE-ProRule" id="PRU01248"/>
    </source>
</evidence>
<organism evidence="8 9">
    <name type="scientific">Ralstonia insidiosa</name>
    <dbReference type="NCBI Taxonomy" id="190721"/>
    <lineage>
        <taxon>Bacteria</taxon>
        <taxon>Pseudomonadati</taxon>
        <taxon>Pseudomonadota</taxon>
        <taxon>Betaproteobacteria</taxon>
        <taxon>Burkholderiales</taxon>
        <taxon>Burkholderiaceae</taxon>
        <taxon>Ralstonia</taxon>
    </lineage>
</organism>
<gene>
    <name evidence="8" type="ORF">HGR00_03470</name>
</gene>
<evidence type="ECO:0000313" key="8">
    <source>
        <dbReference type="EMBL" id="NMV36965.1"/>
    </source>
</evidence>
<evidence type="ECO:0000256" key="3">
    <source>
        <dbReference type="ARBA" id="ARBA00023125"/>
    </source>
</evidence>
<keyword evidence="4" id="KW-0233">DNA recombination</keyword>
<evidence type="ECO:0000256" key="1">
    <source>
        <dbReference type="ARBA" id="ARBA00008857"/>
    </source>
</evidence>
<dbReference type="Proteomes" id="UP000575469">
    <property type="component" value="Unassembled WGS sequence"/>
</dbReference>
<evidence type="ECO:0000259" key="6">
    <source>
        <dbReference type="PROSITE" id="PS51898"/>
    </source>
</evidence>
<dbReference type="Gene3D" id="1.10.443.10">
    <property type="entry name" value="Intergrase catalytic core"/>
    <property type="match status" value="1"/>
</dbReference>
<dbReference type="InterPro" id="IPR050090">
    <property type="entry name" value="Tyrosine_recombinase_XerCD"/>
</dbReference>
<dbReference type="GO" id="GO:0003677">
    <property type="term" value="F:DNA binding"/>
    <property type="evidence" value="ECO:0007669"/>
    <property type="project" value="UniProtKB-UniRule"/>
</dbReference>
<dbReference type="InterPro" id="IPR013762">
    <property type="entry name" value="Integrase-like_cat_sf"/>
</dbReference>
<comment type="similarity">
    <text evidence="1">Belongs to the 'phage' integrase family.</text>
</comment>
<dbReference type="EMBL" id="JABBZM010000002">
    <property type="protein sequence ID" value="NMV36965.1"/>
    <property type="molecule type" value="Genomic_DNA"/>
</dbReference>
<dbReference type="SUPFAM" id="SSF56349">
    <property type="entry name" value="DNA breaking-rejoining enzymes"/>
    <property type="match status" value="1"/>
</dbReference>
<dbReference type="PANTHER" id="PTHR30349">
    <property type="entry name" value="PHAGE INTEGRASE-RELATED"/>
    <property type="match status" value="1"/>
</dbReference>
<keyword evidence="3 5" id="KW-0238">DNA-binding</keyword>
<evidence type="ECO:0000256" key="4">
    <source>
        <dbReference type="ARBA" id="ARBA00023172"/>
    </source>
</evidence>
<proteinExistence type="inferred from homology"/>
<dbReference type="PROSITE" id="PS51898">
    <property type="entry name" value="TYR_RECOMBINASE"/>
    <property type="match status" value="1"/>
</dbReference>
<dbReference type="RefSeq" id="WP_169339245.1">
    <property type="nucleotide sequence ID" value="NZ_JABBZM010000002.1"/>
</dbReference>
<protein>
    <submittedName>
        <fullName evidence="8">Tyrosine-type recombinase/integrase</fullName>
    </submittedName>
</protein>
<reference evidence="8 9" key="1">
    <citation type="submission" date="2020-04" db="EMBL/GenBank/DDBJ databases">
        <title>Ralstonia insidiosa genome sequencing and assembly.</title>
        <authorList>
            <person name="Martins R.C.R."/>
            <person name="Perdigao-Neto L.V."/>
            <person name="Levin A.S.S."/>
            <person name="Costa S.F."/>
        </authorList>
    </citation>
    <scope>NUCLEOTIDE SEQUENCE [LARGE SCALE GENOMIC DNA]</scope>
    <source>
        <strain evidence="8 9">5047</strain>
    </source>
</reference>
<comment type="caution">
    <text evidence="8">The sequence shown here is derived from an EMBL/GenBank/DDBJ whole genome shotgun (WGS) entry which is preliminary data.</text>
</comment>
<dbReference type="AlphaFoldDB" id="A0A848NV56"/>
<name>A0A848NV56_9RALS</name>
<dbReference type="PROSITE" id="PS51900">
    <property type="entry name" value="CB"/>
    <property type="match status" value="1"/>
</dbReference>
<sequence>MGRKPTRNTNLPAGMRARHRGAKTYYFYDLGGKPRKEKPLGSDYVEAVRKWSELEQAKVPASPIVMFAEAANKYVAEVLPTKSPRTRSDNVKELDNLREFFKDAPLDEIEPTHVRAYFRWRAKKARDWYEDKGRAAPLDAGHVRANREVALLSHIFNYARDSGLTRAPNPCAGVKRNEEEGRDVYVEDDIFAAVYKAADQPLRDAMDLAYLTGQRPADTLRFDERHINGSAELEIQQGKTKKKLRIAVVGELAGVVERIRARKKDYKVVSTALVVNESGQRLGRDALRSRFDKAREEAGIEKDAFQFRDLRAKAGTDKTDSAGDIRQAQKQLGHASIAMTERYVRNRRGDKIEPTR</sequence>
<dbReference type="InterPro" id="IPR044068">
    <property type="entry name" value="CB"/>
</dbReference>
<feature type="domain" description="Core-binding (CB)" evidence="7">
    <location>
        <begin position="65"/>
        <end position="160"/>
    </location>
</feature>
<dbReference type="InterPro" id="IPR010998">
    <property type="entry name" value="Integrase_recombinase_N"/>
</dbReference>
<dbReference type="PANTHER" id="PTHR30349:SF41">
    <property type="entry name" value="INTEGRASE_RECOMBINASE PROTEIN MJ0367-RELATED"/>
    <property type="match status" value="1"/>
</dbReference>
<dbReference type="InterPro" id="IPR011010">
    <property type="entry name" value="DNA_brk_join_enz"/>
</dbReference>
<dbReference type="GO" id="GO:0006310">
    <property type="term" value="P:DNA recombination"/>
    <property type="evidence" value="ECO:0007669"/>
    <property type="project" value="UniProtKB-KW"/>
</dbReference>
<evidence type="ECO:0000259" key="7">
    <source>
        <dbReference type="PROSITE" id="PS51900"/>
    </source>
</evidence>
<keyword evidence="2" id="KW-0229">DNA integration</keyword>
<dbReference type="Pfam" id="PF00589">
    <property type="entry name" value="Phage_integrase"/>
    <property type="match status" value="1"/>
</dbReference>
<dbReference type="GO" id="GO:0015074">
    <property type="term" value="P:DNA integration"/>
    <property type="evidence" value="ECO:0007669"/>
    <property type="project" value="UniProtKB-KW"/>
</dbReference>
<dbReference type="InterPro" id="IPR002104">
    <property type="entry name" value="Integrase_catalytic"/>
</dbReference>